<dbReference type="GO" id="GO:0006351">
    <property type="term" value="P:DNA-templated transcription"/>
    <property type="evidence" value="ECO:0007669"/>
    <property type="project" value="InterPro"/>
</dbReference>
<dbReference type="GO" id="GO:0043565">
    <property type="term" value="F:sequence-specific DNA binding"/>
    <property type="evidence" value="ECO:0007669"/>
    <property type="project" value="InterPro"/>
</dbReference>
<dbReference type="Proteomes" id="UP000250235">
    <property type="component" value="Unassembled WGS sequence"/>
</dbReference>
<sequence>MAQVRPRNGAHGHISFSNFFEQWLTEQNQNLETLVSASKENVEKLENGQNGRAVTQEELDGNILRPLIERVIQHYEKYYGAKSKFAKTDILSMFSPPWRSSLEDAFLWIGGWRPSMAFHLLYSKSGQQVEAKLMELIQGLSTGDLADLSSDQLDKVNELQKVTVRAEKELTEKLAKKQESVADASMVELSHAATELIRVGEAAEDGRVDAALDPKKEALVEILLKADALRLKTLKQVLQILSPIQCVHFLIAAAELHLRFHEWGKKRDEKNREVAAAGDEPRNR</sequence>
<feature type="domain" description="DOG1" evidence="1">
    <location>
        <begin position="13"/>
        <end position="270"/>
    </location>
</feature>
<dbReference type="InterPro" id="IPR025422">
    <property type="entry name" value="TGA_domain"/>
</dbReference>
<dbReference type="Pfam" id="PF14144">
    <property type="entry name" value="DOG1"/>
    <property type="match status" value="1"/>
</dbReference>
<dbReference type="AlphaFoldDB" id="A0A2Z7CNQ2"/>
<dbReference type="PANTHER" id="PTHR46354">
    <property type="entry name" value="DOG1 DOMAIN-CONTAINING PROTEIN"/>
    <property type="match status" value="1"/>
</dbReference>
<keyword evidence="3" id="KW-1185">Reference proteome</keyword>
<dbReference type="PROSITE" id="PS51806">
    <property type="entry name" value="DOG1"/>
    <property type="match status" value="1"/>
</dbReference>
<evidence type="ECO:0000313" key="2">
    <source>
        <dbReference type="EMBL" id="KZV47587.1"/>
    </source>
</evidence>
<organism evidence="2 3">
    <name type="scientific">Dorcoceras hygrometricum</name>
    <dbReference type="NCBI Taxonomy" id="472368"/>
    <lineage>
        <taxon>Eukaryota</taxon>
        <taxon>Viridiplantae</taxon>
        <taxon>Streptophyta</taxon>
        <taxon>Embryophyta</taxon>
        <taxon>Tracheophyta</taxon>
        <taxon>Spermatophyta</taxon>
        <taxon>Magnoliopsida</taxon>
        <taxon>eudicotyledons</taxon>
        <taxon>Gunneridae</taxon>
        <taxon>Pentapetalae</taxon>
        <taxon>asterids</taxon>
        <taxon>lamiids</taxon>
        <taxon>Lamiales</taxon>
        <taxon>Gesneriaceae</taxon>
        <taxon>Didymocarpoideae</taxon>
        <taxon>Trichosporeae</taxon>
        <taxon>Loxocarpinae</taxon>
        <taxon>Dorcoceras</taxon>
    </lineage>
</organism>
<reference evidence="2 3" key="1">
    <citation type="journal article" date="2015" name="Proc. Natl. Acad. Sci. U.S.A.">
        <title>The resurrection genome of Boea hygrometrica: A blueprint for survival of dehydration.</title>
        <authorList>
            <person name="Xiao L."/>
            <person name="Yang G."/>
            <person name="Zhang L."/>
            <person name="Yang X."/>
            <person name="Zhao S."/>
            <person name="Ji Z."/>
            <person name="Zhou Q."/>
            <person name="Hu M."/>
            <person name="Wang Y."/>
            <person name="Chen M."/>
            <person name="Xu Y."/>
            <person name="Jin H."/>
            <person name="Xiao X."/>
            <person name="Hu G."/>
            <person name="Bao F."/>
            <person name="Hu Y."/>
            <person name="Wan P."/>
            <person name="Li L."/>
            <person name="Deng X."/>
            <person name="Kuang T."/>
            <person name="Xiang C."/>
            <person name="Zhu J.K."/>
            <person name="Oliver M.J."/>
            <person name="He Y."/>
        </authorList>
    </citation>
    <scope>NUCLEOTIDE SEQUENCE [LARGE SCALE GENOMIC DNA]</scope>
    <source>
        <strain evidence="3">cv. XS01</strain>
    </source>
</reference>
<evidence type="ECO:0000313" key="3">
    <source>
        <dbReference type="Proteomes" id="UP000250235"/>
    </source>
</evidence>
<dbReference type="OrthoDB" id="542841at2759"/>
<evidence type="ECO:0000259" key="1">
    <source>
        <dbReference type="PROSITE" id="PS51806"/>
    </source>
</evidence>
<name>A0A2Z7CNQ2_9LAMI</name>
<accession>A0A2Z7CNQ2</accession>
<proteinExistence type="predicted"/>
<dbReference type="PANTHER" id="PTHR46354:SF4">
    <property type="entry name" value="PROTEIN DOG1-LIKE 3"/>
    <property type="match status" value="1"/>
</dbReference>
<dbReference type="InterPro" id="IPR051886">
    <property type="entry name" value="Seed_Dev/Stress_Resp_Reg"/>
</dbReference>
<gene>
    <name evidence="2" type="ORF">F511_12856</name>
</gene>
<protein>
    <recommendedName>
        <fullName evidence="1">DOG1 domain-containing protein</fullName>
    </recommendedName>
</protein>
<dbReference type="EMBL" id="KQ995246">
    <property type="protein sequence ID" value="KZV47587.1"/>
    <property type="molecule type" value="Genomic_DNA"/>
</dbReference>